<dbReference type="PATRIC" id="fig|158899.10.peg.275"/>
<proteinExistence type="predicted"/>
<protein>
    <submittedName>
        <fullName evidence="1">Uncharacterized protein</fullName>
    </submittedName>
</protein>
<evidence type="ECO:0000313" key="2">
    <source>
        <dbReference type="Proteomes" id="UP000072421"/>
    </source>
</evidence>
<sequence>MQNDSSAAACLAAPFSARQNKQHATSIPVLIADLNHNVLSA</sequence>
<accession>A0A127P6D6</accession>
<reference evidence="1 2" key="1">
    <citation type="submission" date="2015-11" db="EMBL/GenBank/DDBJ databases">
        <title>Exploring the genomic traits of fungus-feeding bacterial genus Collimonas.</title>
        <authorList>
            <person name="Song C."/>
            <person name="Schmidt R."/>
            <person name="de Jager V."/>
            <person name="Krzyzanowska D."/>
            <person name="Jongedijk E."/>
            <person name="Cankar K."/>
            <person name="Beekwilder J."/>
            <person name="van Veen A."/>
            <person name="de Boer W."/>
            <person name="van Veen J.A."/>
            <person name="Garbeva P."/>
        </authorList>
    </citation>
    <scope>NUCLEOTIDE SEQUENCE [LARGE SCALE GENOMIC DNA]</scope>
    <source>
        <strain evidence="1 2">Ter6</strain>
    </source>
</reference>
<name>A0A127P6D6_9BURK</name>
<organism evidence="1">
    <name type="scientific">Collimonas fungivorans</name>
    <dbReference type="NCBI Taxonomy" id="158899"/>
    <lineage>
        <taxon>Bacteria</taxon>
        <taxon>Pseudomonadati</taxon>
        <taxon>Pseudomonadota</taxon>
        <taxon>Betaproteobacteria</taxon>
        <taxon>Burkholderiales</taxon>
        <taxon>Oxalobacteraceae</taxon>
        <taxon>Collimonas</taxon>
    </lineage>
</organism>
<dbReference type="EMBL" id="CP013232">
    <property type="protein sequence ID" value="AMO93011.1"/>
    <property type="molecule type" value="Genomic_DNA"/>
</dbReference>
<dbReference type="Proteomes" id="UP000072421">
    <property type="component" value="Chromosome"/>
</dbReference>
<evidence type="ECO:0000313" key="1">
    <source>
        <dbReference type="EMBL" id="AMO93011.1"/>
    </source>
</evidence>
<dbReference type="AlphaFoldDB" id="A0A127P6D6"/>
<gene>
    <name evidence="1" type="ORF">CFter6_0280</name>
</gene>